<evidence type="ECO:0000256" key="4">
    <source>
        <dbReference type="ARBA" id="ARBA00022853"/>
    </source>
</evidence>
<evidence type="ECO:0000256" key="5">
    <source>
        <dbReference type="ARBA" id="ARBA00023015"/>
    </source>
</evidence>
<evidence type="ECO:0000256" key="6">
    <source>
        <dbReference type="ARBA" id="ARBA00023054"/>
    </source>
</evidence>
<keyword evidence="8" id="KW-0539">Nucleus</keyword>
<proteinExistence type="inferred from homology"/>
<evidence type="ECO:0000313" key="12">
    <source>
        <dbReference type="Proteomes" id="UP001175271"/>
    </source>
</evidence>
<feature type="compositionally biased region" description="Low complexity" evidence="10">
    <location>
        <begin position="623"/>
        <end position="637"/>
    </location>
</feature>
<dbReference type="AlphaFoldDB" id="A0AA39HLI9"/>
<comment type="caution">
    <text evidence="11">The sequence shown here is derived from an EMBL/GenBank/DDBJ whole genome shotgun (WGS) entry which is preliminary data.</text>
</comment>
<dbReference type="EMBL" id="JAUCMV010000004">
    <property type="protein sequence ID" value="KAK0406899.1"/>
    <property type="molecule type" value="Genomic_DNA"/>
</dbReference>
<feature type="region of interest" description="Disordered" evidence="10">
    <location>
        <begin position="125"/>
        <end position="164"/>
    </location>
</feature>
<evidence type="ECO:0000256" key="9">
    <source>
        <dbReference type="SAM" id="Coils"/>
    </source>
</evidence>
<dbReference type="GO" id="GO:0000123">
    <property type="term" value="C:histone acetyltransferase complex"/>
    <property type="evidence" value="ECO:0007669"/>
    <property type="project" value="InterPro"/>
</dbReference>
<feature type="coiled-coil region" evidence="9">
    <location>
        <begin position="14"/>
        <end position="41"/>
    </location>
</feature>
<reference evidence="11" key="1">
    <citation type="submission" date="2023-06" db="EMBL/GenBank/DDBJ databases">
        <title>Genomic analysis of the entomopathogenic nematode Steinernema hermaphroditum.</title>
        <authorList>
            <person name="Schwarz E.M."/>
            <person name="Heppert J.K."/>
            <person name="Baniya A."/>
            <person name="Schwartz H.T."/>
            <person name="Tan C.-H."/>
            <person name="Antoshechkin I."/>
            <person name="Sternberg P.W."/>
            <person name="Goodrich-Blair H."/>
            <person name="Dillman A.R."/>
        </authorList>
    </citation>
    <scope>NUCLEOTIDE SEQUENCE</scope>
    <source>
        <strain evidence="11">PS9179</strain>
        <tissue evidence="11">Whole animal</tissue>
    </source>
</reference>
<keyword evidence="4" id="KW-0156">Chromatin regulator</keyword>
<dbReference type="Pfam" id="PF09340">
    <property type="entry name" value="NuA4"/>
    <property type="match status" value="1"/>
</dbReference>
<keyword evidence="12" id="KW-1185">Reference proteome</keyword>
<dbReference type="GO" id="GO:0006325">
    <property type="term" value="P:chromatin organization"/>
    <property type="evidence" value="ECO:0007669"/>
    <property type="project" value="UniProtKB-KW"/>
</dbReference>
<evidence type="ECO:0000256" key="1">
    <source>
        <dbReference type="ARBA" id="ARBA00004123"/>
    </source>
</evidence>
<dbReference type="Proteomes" id="UP001175271">
    <property type="component" value="Unassembled WGS sequence"/>
</dbReference>
<dbReference type="GO" id="GO:0005634">
    <property type="term" value="C:nucleus"/>
    <property type="evidence" value="ECO:0007669"/>
    <property type="project" value="UniProtKB-SubCell"/>
</dbReference>
<organism evidence="11 12">
    <name type="scientific">Steinernema hermaphroditum</name>
    <dbReference type="NCBI Taxonomy" id="289476"/>
    <lineage>
        <taxon>Eukaryota</taxon>
        <taxon>Metazoa</taxon>
        <taxon>Ecdysozoa</taxon>
        <taxon>Nematoda</taxon>
        <taxon>Chromadorea</taxon>
        <taxon>Rhabditida</taxon>
        <taxon>Tylenchina</taxon>
        <taxon>Panagrolaimomorpha</taxon>
        <taxon>Strongyloidoidea</taxon>
        <taxon>Steinernematidae</taxon>
        <taxon>Steinernema</taxon>
    </lineage>
</organism>
<evidence type="ECO:0000256" key="10">
    <source>
        <dbReference type="SAM" id="MobiDB-lite"/>
    </source>
</evidence>
<evidence type="ECO:0000256" key="2">
    <source>
        <dbReference type="ARBA" id="ARBA00010916"/>
    </source>
</evidence>
<accession>A0AA39HLI9</accession>
<sequence length="662" mass="74734">MSQRHTQRDILHEFRELQSINKKLSRELAKLDEKIYSAETNYIIESRKAGGNILEGFGQVFFTGMERTEPRAGEPNLLKKGIAEHIDPAIRLFSNPRCSMVGPPEVKDENVAAVEVTLETIELPAKKAKKQSQCQSSQHPSSFASDMRDQAQSEGNPMPMRSHTLEPRLSSDLHRLKADNPTIELGKFLWRLVLSELESGNNASPGNCTFWRNIKSRFSTLKRPEAFYVRQIWVMWDNQFMPGVTRNEIDNILVPLLGQPRCTANRTTPKEIETVTLSDDEEEVPTMTPSPPGKENQTVLLVARSANQRFSADEITSLWRLVIEEIKKGVSRNPTSLKFWTDLKVSKRSDLQRSAVAYARRMKKAWDEQEIQGLTAEEQALLLTHIMANIKSAQSLEPKVRSRSLFVPRLASEQQQASSIETQQHNKKGSWFSTKEITQLWRIILNEWRNHPDLRWHDIMTTRFWNALKMNHPHLTRKAVGYIRKMSILGSPDVREFGDLTNNEKLEITALLALDGNEHSMPGTSAALPPRLTPEVITISDSNESLQNVKALPSALGISGAETYGLEMLAKLQAANPRLVTEWLKVTSEVYTEIGAMSHEFFMDSLAKMNSTFQGIHIRDEQATSTSSGRTASATGKSAKRNERGSKRKHTISPEISSNSES</sequence>
<name>A0AA39HLI9_9BILA</name>
<protein>
    <recommendedName>
        <fullName evidence="3">Chromatin modification-related protein MEAF6</fullName>
    </recommendedName>
</protein>
<evidence type="ECO:0000256" key="3">
    <source>
        <dbReference type="ARBA" id="ARBA00019141"/>
    </source>
</evidence>
<feature type="region of interest" description="Disordered" evidence="10">
    <location>
        <begin position="620"/>
        <end position="662"/>
    </location>
</feature>
<evidence type="ECO:0000256" key="8">
    <source>
        <dbReference type="ARBA" id="ARBA00023242"/>
    </source>
</evidence>
<comment type="subcellular location">
    <subcellularLocation>
        <location evidence="1">Nucleus</location>
    </subcellularLocation>
</comment>
<comment type="similarity">
    <text evidence="2">Belongs to the EAF6 family.</text>
</comment>
<dbReference type="InterPro" id="IPR015418">
    <property type="entry name" value="Eaf6"/>
</dbReference>
<keyword evidence="7" id="KW-0804">Transcription</keyword>
<feature type="compositionally biased region" description="Low complexity" evidence="10">
    <location>
        <begin position="131"/>
        <end position="142"/>
    </location>
</feature>
<gene>
    <name evidence="11" type="ORF">QR680_018877</name>
</gene>
<evidence type="ECO:0000313" key="11">
    <source>
        <dbReference type="EMBL" id="KAK0406899.1"/>
    </source>
</evidence>
<evidence type="ECO:0000256" key="7">
    <source>
        <dbReference type="ARBA" id="ARBA00023163"/>
    </source>
</evidence>
<keyword evidence="6 9" id="KW-0175">Coiled coil</keyword>
<keyword evidence="5" id="KW-0805">Transcription regulation</keyword>